<evidence type="ECO:0000313" key="3">
    <source>
        <dbReference type="Proteomes" id="UP000035681"/>
    </source>
</evidence>
<sequence length="875" mass="101981">MIKYFLLIFIISLTESSKKSLLISYYGSHVYVKNVIKSQHNFDKERITLIINAHSNDINKNISKQIDNWEGPISLGIFIDVDDIFNLRTLCTFCTLKSIPNINNKTSIHFIFSYNALSKDGSEKELLNEYFNEINCEENIKSVNNVCNISTDEDEETKIKRIITYPINVIRNIARNEIKTKFMAYADINDFFSQNFEYKMLKLLKKIFYINIKNSKRKKTKNVLVYRSFVVDNSSERPKTKKELIQLINSSKAFIFDSYLNNSHQINNIEEWLYKKETSTPSIQLITPFNYVNWDPHFISDNKIPYFDERFCYPLKDHYILKQQSGERKKLLLCIIKLHKFNKITMKCKLTIISLELLKTRYIFVTGFSAYIKEKFLAIKKMDDEQFVVPKNINNNKKKLSTNNFDGDDGDLTIDEDDGKNNDNFVEPLPPDNNYVSIEKDGSGRKGRKRNYSDRKVEDKDDNLSTNCDIITNSEDNCAKKFKSSKESTSGGEDNSNIERNSNSPNEKKVTPIRIRLQRAGTEDRIGQEVSTDKMETSTPTKKSRYTPRSRRQASVVPEDFYDESSSEARVTRAKARRSNLSFEDGLSSSRKRRSYRSSTVGFPSGENSKSASPAPSFSMDYSDIETPSGSNDAEELQVAQPHSTINSSGPSAYVDSIVYTLFDKSYIDSAITIEHEKFKRYEESLKEESILEKPLPEYTKEFLTFTKKYKQREDYLEEEKVRAIEIFPHLPIDIQNILKNHMKAYEDMKKRQQVEKDRFILTSEREYLRSLSRSQCDSGKHLSIVRVIAENHLYNPQHFDKDHSEWVPPEGLREKLIEKKYKEAQVLFKRQKLEAESLYHTQIAEYELLKRQYKLENSLPIVKKVPVEIVKLPF</sequence>
<protein>
    <submittedName>
        <fullName evidence="4">BTB domain-containing protein</fullName>
    </submittedName>
</protein>
<feature type="compositionally biased region" description="Polar residues" evidence="1">
    <location>
        <begin position="487"/>
        <end position="505"/>
    </location>
</feature>
<organism evidence="3 4">
    <name type="scientific">Strongyloides stercoralis</name>
    <name type="common">Threadworm</name>
    <dbReference type="NCBI Taxonomy" id="6248"/>
    <lineage>
        <taxon>Eukaryota</taxon>
        <taxon>Metazoa</taxon>
        <taxon>Ecdysozoa</taxon>
        <taxon>Nematoda</taxon>
        <taxon>Chromadorea</taxon>
        <taxon>Rhabditida</taxon>
        <taxon>Tylenchina</taxon>
        <taxon>Panagrolaimomorpha</taxon>
        <taxon>Strongyloidoidea</taxon>
        <taxon>Strongyloididae</taxon>
        <taxon>Strongyloides</taxon>
    </lineage>
</organism>
<feature type="compositionally biased region" description="Polar residues" evidence="1">
    <location>
        <begin position="600"/>
        <end position="616"/>
    </location>
</feature>
<feature type="compositionally biased region" description="Acidic residues" evidence="1">
    <location>
        <begin position="406"/>
        <end position="418"/>
    </location>
</feature>
<feature type="signal peptide" evidence="2">
    <location>
        <begin position="1"/>
        <end position="16"/>
    </location>
</feature>
<feature type="compositionally biased region" description="Basic and acidic residues" evidence="1">
    <location>
        <begin position="451"/>
        <end position="463"/>
    </location>
</feature>
<dbReference type="PANTHER" id="PTHR47411">
    <property type="entry name" value="B3GNT1, BETA-1,3-N-ACETYLGUCOSAMINYLTRANSFERASE 1, HOMOLOG"/>
    <property type="match status" value="1"/>
</dbReference>
<dbReference type="Proteomes" id="UP000035681">
    <property type="component" value="Unplaced"/>
</dbReference>
<keyword evidence="2" id="KW-0732">Signal</keyword>
<reference evidence="4" key="1">
    <citation type="submission" date="2024-02" db="UniProtKB">
        <authorList>
            <consortium name="WormBaseParasite"/>
        </authorList>
    </citation>
    <scope>IDENTIFICATION</scope>
</reference>
<accession>A0AAF5I032</accession>
<evidence type="ECO:0000256" key="2">
    <source>
        <dbReference type="SAM" id="SignalP"/>
    </source>
</evidence>
<dbReference type="AlphaFoldDB" id="A0AAF5I032"/>
<evidence type="ECO:0000256" key="1">
    <source>
        <dbReference type="SAM" id="MobiDB-lite"/>
    </source>
</evidence>
<name>A0AAF5I032_STRER</name>
<evidence type="ECO:0000313" key="4">
    <source>
        <dbReference type="WBParaSite" id="TCONS_00006573.p1"/>
    </source>
</evidence>
<feature type="region of interest" description="Disordered" evidence="1">
    <location>
        <begin position="399"/>
        <end position="470"/>
    </location>
</feature>
<proteinExistence type="predicted"/>
<dbReference type="Pfam" id="PF13896">
    <property type="entry name" value="Glyco_transf_49"/>
    <property type="match status" value="1"/>
</dbReference>
<dbReference type="PANTHER" id="PTHR47411:SF3">
    <property type="entry name" value="I-BETA-1,3-N-ACETYLGLUCOSAMINYLTRANSFERASE"/>
    <property type="match status" value="1"/>
</dbReference>
<feature type="region of interest" description="Disordered" evidence="1">
    <location>
        <begin position="482"/>
        <end position="648"/>
    </location>
</feature>
<dbReference type="WBParaSite" id="TCONS_00006573.p1">
    <property type="protein sequence ID" value="TCONS_00006573.p1"/>
    <property type="gene ID" value="XLOC_004708"/>
</dbReference>
<keyword evidence="3" id="KW-1185">Reference proteome</keyword>
<feature type="compositionally biased region" description="Basic residues" evidence="1">
    <location>
        <begin position="542"/>
        <end position="552"/>
    </location>
</feature>
<feature type="compositionally biased region" description="Basic and acidic residues" evidence="1">
    <location>
        <begin position="521"/>
        <end position="536"/>
    </location>
</feature>
<feature type="chain" id="PRO_5041973149" evidence="2">
    <location>
        <begin position="17"/>
        <end position="875"/>
    </location>
</feature>